<reference evidence="2" key="1">
    <citation type="submission" date="2022-03" db="EMBL/GenBank/DDBJ databases">
        <authorList>
            <person name="Tunstrom K."/>
        </authorList>
    </citation>
    <scope>NUCLEOTIDE SEQUENCE</scope>
</reference>
<evidence type="ECO:0000256" key="1">
    <source>
        <dbReference type="SAM" id="MobiDB-lite"/>
    </source>
</evidence>
<protein>
    <submittedName>
        <fullName evidence="2">Uncharacterized protein</fullName>
    </submittedName>
</protein>
<comment type="caution">
    <text evidence="2">The sequence shown here is derived from an EMBL/GenBank/DDBJ whole genome shotgun (WGS) entry which is preliminary data.</text>
</comment>
<evidence type="ECO:0000313" key="3">
    <source>
        <dbReference type="Proteomes" id="UP001153954"/>
    </source>
</evidence>
<keyword evidence="3" id="KW-1185">Reference proteome</keyword>
<feature type="compositionally biased region" description="Basic and acidic residues" evidence="1">
    <location>
        <begin position="14"/>
        <end position="24"/>
    </location>
</feature>
<dbReference type="EMBL" id="CAKOGL010000008">
    <property type="protein sequence ID" value="CAH2089490.1"/>
    <property type="molecule type" value="Genomic_DNA"/>
</dbReference>
<feature type="region of interest" description="Disordered" evidence="1">
    <location>
        <begin position="66"/>
        <end position="126"/>
    </location>
</feature>
<feature type="compositionally biased region" description="Polar residues" evidence="1">
    <location>
        <begin position="84"/>
        <end position="106"/>
    </location>
</feature>
<dbReference type="Proteomes" id="UP001153954">
    <property type="component" value="Unassembled WGS sequence"/>
</dbReference>
<evidence type="ECO:0000313" key="2">
    <source>
        <dbReference type="EMBL" id="CAH2089490.1"/>
    </source>
</evidence>
<dbReference type="AlphaFoldDB" id="A0AAU9TV87"/>
<proteinExistence type="predicted"/>
<feature type="region of interest" description="Disordered" evidence="1">
    <location>
        <begin position="285"/>
        <end position="310"/>
    </location>
</feature>
<feature type="region of interest" description="Disordered" evidence="1">
    <location>
        <begin position="246"/>
        <end position="268"/>
    </location>
</feature>
<feature type="region of interest" description="Disordered" evidence="1">
    <location>
        <begin position="1"/>
        <end position="42"/>
    </location>
</feature>
<feature type="compositionally biased region" description="Acidic residues" evidence="1">
    <location>
        <begin position="287"/>
        <end position="298"/>
    </location>
</feature>
<organism evidence="2 3">
    <name type="scientific">Euphydryas editha</name>
    <name type="common">Edith's checkerspot</name>
    <dbReference type="NCBI Taxonomy" id="104508"/>
    <lineage>
        <taxon>Eukaryota</taxon>
        <taxon>Metazoa</taxon>
        <taxon>Ecdysozoa</taxon>
        <taxon>Arthropoda</taxon>
        <taxon>Hexapoda</taxon>
        <taxon>Insecta</taxon>
        <taxon>Pterygota</taxon>
        <taxon>Neoptera</taxon>
        <taxon>Endopterygota</taxon>
        <taxon>Lepidoptera</taxon>
        <taxon>Glossata</taxon>
        <taxon>Ditrysia</taxon>
        <taxon>Papilionoidea</taxon>
        <taxon>Nymphalidae</taxon>
        <taxon>Nymphalinae</taxon>
        <taxon>Euphydryas</taxon>
    </lineage>
</organism>
<name>A0AAU9TV87_EUPED</name>
<sequence>MDPLEGSASKRNLRKQDHESDTVKNRKGTSKQRGQGDCEENVFTSMSHETDLNCCPLNGPRVRNLNASTNNEFGQPSIPLPEGNNDQYHNSSPQISKNTNNITINPNDSGSGSKSDKNSCDNGFESSQDKQTCLKHKVCLESIGPSHSYNLNAPSTSGASSSKTFENLPENSSFRENRKRPSTLKLNRSNFEGDDSSSDTGNDDYSLGSEDGCIYTYRGGEHLADLPSSFFSLDMGLPLDKHLPMPPNYPVAQQAGPNPREQNSRVSSPDMDFLEMDFDPGPSCEVDTGDESTPDTDLECSNIPEENEPVIRGTSPEYLPGPIQPHPIAVASSSAQVVEPHYYNVPSTSRGIEVVQDMPDSVKASQTYGPYITHVNVRGEQFLVRRTMAHWPTNQTTSLHVSSGDLISPREILNYEEEHAEVPFAYQINQGERSTFDSSNLSSSLYHLNMAKKLMIEKTKSDIETHDAASMVSTDKPSTSSAECVGCVEPPRCMVWSEREACERQVTQIGTSACGATAVINVFNALGVPVNLERINSSVGTRLRANNAPLPRYLLSRAVAGCTAADLVTGIQRASDGLVTARFFPTYPERAVSLSHWLADWISLGAVPILTLNLQMGCEGEIPDAWHHQMVFGVSSHGIYLTNPVECIRETALWPRLTSPSVLLVRTRDILSRFTANTDLTPLMFVPDRRFHTFNVLGQVVNVIREWRATGWSSGGARTRHVRLPAAYRAGVTVAALTGSEAHRRLVHAPPLPAARAALPALPGEQPHTRPTRRHVRLPAAYRAGVTVAALTGSEAHRRLVHAPPLPAARAALPALPVDYHVSYSDFLL</sequence>
<accession>A0AAU9TV87</accession>
<feature type="region of interest" description="Disordered" evidence="1">
    <location>
        <begin position="146"/>
        <end position="208"/>
    </location>
</feature>
<feature type="compositionally biased region" description="Polar residues" evidence="1">
    <location>
        <begin position="146"/>
        <end position="174"/>
    </location>
</feature>
<gene>
    <name evidence="2" type="ORF">EEDITHA_LOCUS5540</name>
</gene>